<dbReference type="STRING" id="1890364.A0A2P6MR14"/>
<dbReference type="InterPro" id="IPR029063">
    <property type="entry name" value="SAM-dependent_MTases_sf"/>
</dbReference>
<evidence type="ECO:0000256" key="1">
    <source>
        <dbReference type="ARBA" id="ARBA00022737"/>
    </source>
</evidence>
<dbReference type="Pfam" id="PF25575">
    <property type="entry name" value="TPR_BSK1_C"/>
    <property type="match status" value="1"/>
</dbReference>
<sequence>MDLLELSIESPSVNTDVRSRSACHGHDYLDFLNFFSPRVRSQHNEHTMDNLSSTTKKIIAGVGVAAAAALAFSYYEYSSAEAKANELKEAGNRAFKAKDYREAVDLYTQAAKASRKNKWIYYANRSAAYHALQEPDNALADALEAIRLNDTWPKGYYRAGRAAADAGDAEAAYSYFYKSSTLERTDELVRLLEGTRDRLSRTSKSYSFRCADLTTMDATNRKILDDLARKFGLSDSISLERDLTIALPTYKNNIATVEPFKTYAAASTKDFWMFVFRTCALAMNKPDVPTGAMTVYQSVMMDVTSRYPNDPDLLIYSCVARMQANPMDESVADDLIKAARADPPRSEITVLFILSVMQLTAFEMQNGIEDGVMTKKRAEISKALIACFDQRSVELPILVSTCLSLWAHTEKRKADTYERPIDESLPRMSRLKSEYNKLTSKSRAHFMSGLYLRVLTEVVNDQSLTVDVRAALLHYAEDGEGFRVYGQLLYALAIQSYLSGYAVDVKPEDNDTIEELKEMLEARIKNEGDKLVVDGELERGFSIKLASVALYEAPHHLEGIYDIVKKIDLTKLDPFLAKLVKLTLLNKMEEGFEEMGLESVTPIKDLTTLSHRDTMIRQSIKTARGVPLRVAKISQRDVLEGMFPNFTFPHMPHHPTVLVTSAGSGVSAVEYSSVYNTTELDAIELSPRNVVFARREAKDNNCTGIHYMQGEAAQITAKTFGGKKYDFAVVEDLSFYSDARPTLKAVSSVMKPGAVIKATVVTKFKTEMRRTAADEFPHLFDISLTPVGVPTDAELRNVTEKLVQSADNMEILTRSDVFSLVFTPHCKDFSYETIEELIKGTPFKLLGYELPFYDAEQQPKPDWLLEYKVEYPTDTHLINGKFLTEFFSKKSEGRLPNDITFYAQLPL</sequence>
<dbReference type="SUPFAM" id="SSF53335">
    <property type="entry name" value="S-adenosyl-L-methionine-dependent methyltransferases"/>
    <property type="match status" value="1"/>
</dbReference>
<evidence type="ECO:0000313" key="4">
    <source>
        <dbReference type="EMBL" id="PRP74148.1"/>
    </source>
</evidence>
<feature type="domain" description="Serine/threonine-protein kinase BSK1-like TPR repeats" evidence="3">
    <location>
        <begin position="72"/>
        <end position="157"/>
    </location>
</feature>
<proteinExistence type="predicted"/>
<dbReference type="Gene3D" id="1.25.40.10">
    <property type="entry name" value="Tetratricopeptide repeat domain"/>
    <property type="match status" value="1"/>
</dbReference>
<dbReference type="InterPro" id="IPR011990">
    <property type="entry name" value="TPR-like_helical_dom_sf"/>
</dbReference>
<dbReference type="PANTHER" id="PTHR22904:SF523">
    <property type="entry name" value="STRESS-INDUCED-PHOSPHOPROTEIN 1"/>
    <property type="match status" value="1"/>
</dbReference>
<keyword evidence="5" id="KW-1185">Reference proteome</keyword>
<dbReference type="InterPro" id="IPR019734">
    <property type="entry name" value="TPR_rpt"/>
</dbReference>
<comment type="caution">
    <text evidence="4">The sequence shown here is derived from an EMBL/GenBank/DDBJ whole genome shotgun (WGS) entry which is preliminary data.</text>
</comment>
<accession>A0A2P6MR14</accession>
<evidence type="ECO:0000313" key="5">
    <source>
        <dbReference type="Proteomes" id="UP000241769"/>
    </source>
</evidence>
<dbReference type="PANTHER" id="PTHR22904">
    <property type="entry name" value="TPR REPEAT CONTAINING PROTEIN"/>
    <property type="match status" value="1"/>
</dbReference>
<dbReference type="InParanoid" id="A0A2P6MR14"/>
<evidence type="ECO:0000256" key="2">
    <source>
        <dbReference type="ARBA" id="ARBA00022803"/>
    </source>
</evidence>
<dbReference type="SUPFAM" id="SSF48452">
    <property type="entry name" value="TPR-like"/>
    <property type="match status" value="1"/>
</dbReference>
<dbReference type="AlphaFoldDB" id="A0A2P6MR14"/>
<dbReference type="Gene3D" id="3.40.50.150">
    <property type="entry name" value="Vaccinia Virus protein VP39"/>
    <property type="match status" value="1"/>
</dbReference>
<protein>
    <submittedName>
        <fullName evidence="4">Hsp70/Hsp90 organizing protein</fullName>
    </submittedName>
</protein>
<organism evidence="4 5">
    <name type="scientific">Planoprotostelium fungivorum</name>
    <dbReference type="NCBI Taxonomy" id="1890364"/>
    <lineage>
        <taxon>Eukaryota</taxon>
        <taxon>Amoebozoa</taxon>
        <taxon>Evosea</taxon>
        <taxon>Variosea</taxon>
        <taxon>Cavosteliida</taxon>
        <taxon>Cavosteliaceae</taxon>
        <taxon>Planoprotostelium</taxon>
    </lineage>
</organism>
<gene>
    <name evidence="4" type="ORF">PROFUN_06473</name>
</gene>
<dbReference type="GO" id="GO:0051879">
    <property type="term" value="F:Hsp90 protein binding"/>
    <property type="evidence" value="ECO:0007669"/>
    <property type="project" value="TreeGrafter"/>
</dbReference>
<dbReference type="InterPro" id="IPR058209">
    <property type="entry name" value="TPR_BSK1_C"/>
</dbReference>
<dbReference type="SMART" id="SM00028">
    <property type="entry name" value="TPR"/>
    <property type="match status" value="3"/>
</dbReference>
<reference evidence="4 5" key="1">
    <citation type="journal article" date="2018" name="Genome Biol. Evol.">
        <title>Multiple Roots of Fruiting Body Formation in Amoebozoa.</title>
        <authorList>
            <person name="Hillmann F."/>
            <person name="Forbes G."/>
            <person name="Novohradska S."/>
            <person name="Ferling I."/>
            <person name="Riege K."/>
            <person name="Groth M."/>
            <person name="Westermann M."/>
            <person name="Marz M."/>
            <person name="Spaller T."/>
            <person name="Winckler T."/>
            <person name="Schaap P."/>
            <person name="Glockner G."/>
        </authorList>
    </citation>
    <scope>NUCLEOTIDE SEQUENCE [LARGE SCALE GENOMIC DNA]</scope>
    <source>
        <strain evidence="4 5">Jena</strain>
    </source>
</reference>
<name>A0A2P6MR14_9EUKA</name>
<dbReference type="OrthoDB" id="2335338at2759"/>
<evidence type="ECO:0000259" key="3">
    <source>
        <dbReference type="Pfam" id="PF25575"/>
    </source>
</evidence>
<keyword evidence="1" id="KW-0677">Repeat</keyword>
<dbReference type="CDD" id="cd02440">
    <property type="entry name" value="AdoMet_MTases"/>
    <property type="match status" value="1"/>
</dbReference>
<keyword evidence="2" id="KW-0802">TPR repeat</keyword>
<dbReference type="Proteomes" id="UP000241769">
    <property type="component" value="Unassembled WGS sequence"/>
</dbReference>
<dbReference type="EMBL" id="MDYQ01000497">
    <property type="protein sequence ID" value="PRP74148.1"/>
    <property type="molecule type" value="Genomic_DNA"/>
</dbReference>